<organism evidence="2">
    <name type="scientific">Arundo donax</name>
    <name type="common">Giant reed</name>
    <name type="synonym">Donax arundinaceus</name>
    <dbReference type="NCBI Taxonomy" id="35708"/>
    <lineage>
        <taxon>Eukaryota</taxon>
        <taxon>Viridiplantae</taxon>
        <taxon>Streptophyta</taxon>
        <taxon>Embryophyta</taxon>
        <taxon>Tracheophyta</taxon>
        <taxon>Spermatophyta</taxon>
        <taxon>Magnoliopsida</taxon>
        <taxon>Liliopsida</taxon>
        <taxon>Poales</taxon>
        <taxon>Poaceae</taxon>
        <taxon>PACMAD clade</taxon>
        <taxon>Arundinoideae</taxon>
        <taxon>Arundineae</taxon>
        <taxon>Arundo</taxon>
    </lineage>
</organism>
<sequence>MLRVDTLGATPAASISANALPASSARPTSARALRSVL</sequence>
<reference evidence="2" key="1">
    <citation type="submission" date="2014-09" db="EMBL/GenBank/DDBJ databases">
        <authorList>
            <person name="Magalhaes I.L.F."/>
            <person name="Oliveira U."/>
            <person name="Santos F.R."/>
            <person name="Vidigal T.H.D.A."/>
            <person name="Brescovit A.D."/>
            <person name="Santos A.J."/>
        </authorList>
    </citation>
    <scope>NUCLEOTIDE SEQUENCE</scope>
    <source>
        <tissue evidence="2">Shoot tissue taken approximately 20 cm above the soil surface</tissue>
    </source>
</reference>
<feature type="compositionally biased region" description="Low complexity" evidence="1">
    <location>
        <begin position="19"/>
        <end position="37"/>
    </location>
</feature>
<protein>
    <submittedName>
        <fullName evidence="2">Uncharacterized protein</fullName>
    </submittedName>
</protein>
<evidence type="ECO:0000313" key="2">
    <source>
        <dbReference type="EMBL" id="JAD87200.1"/>
    </source>
</evidence>
<proteinExistence type="predicted"/>
<accession>A0A0A9DNH7</accession>
<evidence type="ECO:0000256" key="1">
    <source>
        <dbReference type="SAM" id="MobiDB-lite"/>
    </source>
</evidence>
<reference evidence="2" key="2">
    <citation type="journal article" date="2015" name="Data Brief">
        <title>Shoot transcriptome of the giant reed, Arundo donax.</title>
        <authorList>
            <person name="Barrero R.A."/>
            <person name="Guerrero F.D."/>
            <person name="Moolhuijzen P."/>
            <person name="Goolsby J.A."/>
            <person name="Tidwell J."/>
            <person name="Bellgard S.E."/>
            <person name="Bellgard M.I."/>
        </authorList>
    </citation>
    <scope>NUCLEOTIDE SEQUENCE</scope>
    <source>
        <tissue evidence="2">Shoot tissue taken approximately 20 cm above the soil surface</tissue>
    </source>
</reference>
<name>A0A0A9DNH7_ARUDO</name>
<dbReference type="EMBL" id="GBRH01210695">
    <property type="protein sequence ID" value="JAD87200.1"/>
    <property type="molecule type" value="Transcribed_RNA"/>
</dbReference>
<dbReference type="AlphaFoldDB" id="A0A0A9DNH7"/>
<feature type="region of interest" description="Disordered" evidence="1">
    <location>
        <begin position="18"/>
        <end position="37"/>
    </location>
</feature>